<evidence type="ECO:0000313" key="1">
    <source>
        <dbReference type="EMBL" id="ETK85607.1"/>
    </source>
</evidence>
<sequence>MAERCCLVNAASSTEERHPCALLTAENRVSAVTSTNTTVTNDQCTGVVRTVKGCPCVHELIQITKSNGQTVLTPNQFDLHWRINRDQA</sequence>
<dbReference type="EMBL" id="KI686545">
    <property type="protein sequence ID" value="ETK85607.1"/>
    <property type="molecule type" value="Genomic_DNA"/>
</dbReference>
<dbReference type="Proteomes" id="UP000053236">
    <property type="component" value="Unassembled WGS sequence"/>
</dbReference>
<reference evidence="1" key="1">
    <citation type="submission" date="2013-11" db="EMBL/GenBank/DDBJ databases">
        <title>The Genome Sequence of Phytophthora parasitica CJ02B3.</title>
        <authorList>
            <consortium name="The Broad Institute Genomics Platform"/>
            <person name="Russ C."/>
            <person name="Tyler B."/>
            <person name="Panabieres F."/>
            <person name="Shan W."/>
            <person name="Tripathy S."/>
            <person name="Grunwald N."/>
            <person name="Machado M."/>
            <person name="Johnson C.S."/>
            <person name="Arredondo F."/>
            <person name="Hong C."/>
            <person name="Coffey M."/>
            <person name="Young S.K."/>
            <person name="Zeng Q."/>
            <person name="Gargeya S."/>
            <person name="Fitzgerald M."/>
            <person name="Abouelleil A."/>
            <person name="Alvarado L."/>
            <person name="Chapman S.B."/>
            <person name="Gainer-Dewar J."/>
            <person name="Goldberg J."/>
            <person name="Griggs A."/>
            <person name="Gujja S."/>
            <person name="Hansen M."/>
            <person name="Howarth C."/>
            <person name="Imamovic A."/>
            <person name="Ireland A."/>
            <person name="Larimer J."/>
            <person name="McCowan C."/>
            <person name="Murphy C."/>
            <person name="Pearson M."/>
            <person name="Poon T.W."/>
            <person name="Priest M."/>
            <person name="Roberts A."/>
            <person name="Saif S."/>
            <person name="Shea T."/>
            <person name="Sykes S."/>
            <person name="Wortman J."/>
            <person name="Nusbaum C."/>
            <person name="Birren B."/>
        </authorList>
    </citation>
    <scope>NUCLEOTIDE SEQUENCE [LARGE SCALE GENOMIC DNA]</scope>
    <source>
        <strain evidence="1">CJ02B3</strain>
    </source>
</reference>
<dbReference type="AlphaFoldDB" id="W2GRI5"/>
<proteinExistence type="predicted"/>
<accession>W2GRI5</accession>
<name>W2GRI5_PHYNI</name>
<protein>
    <submittedName>
        <fullName evidence="1">Uncharacterized protein</fullName>
    </submittedName>
</protein>
<organism evidence="1">
    <name type="scientific">Phytophthora nicotianae</name>
    <name type="common">Potato buckeye rot agent</name>
    <name type="synonym">Phytophthora parasitica</name>
    <dbReference type="NCBI Taxonomy" id="4792"/>
    <lineage>
        <taxon>Eukaryota</taxon>
        <taxon>Sar</taxon>
        <taxon>Stramenopiles</taxon>
        <taxon>Oomycota</taxon>
        <taxon>Peronosporomycetes</taxon>
        <taxon>Peronosporales</taxon>
        <taxon>Peronosporaceae</taxon>
        <taxon>Phytophthora</taxon>
    </lineage>
</organism>
<gene>
    <name evidence="1" type="ORF">L915_09639</name>
</gene>